<reference evidence="3" key="1">
    <citation type="journal article" date="2023" name="Mol. Biol. Evol.">
        <title>Third-Generation Sequencing Reveals the Adaptive Role of the Epigenome in Three Deep-Sea Polychaetes.</title>
        <authorList>
            <person name="Perez M."/>
            <person name="Aroh O."/>
            <person name="Sun Y."/>
            <person name="Lan Y."/>
            <person name="Juniper S.K."/>
            <person name="Young C.R."/>
            <person name="Angers B."/>
            <person name="Qian P.Y."/>
        </authorList>
    </citation>
    <scope>NUCLEOTIDE SEQUENCE</scope>
    <source>
        <strain evidence="3">R07B-5</strain>
    </source>
</reference>
<name>A0AAD9NNT8_RIDPI</name>
<dbReference type="Proteomes" id="UP001209878">
    <property type="component" value="Unassembled WGS sequence"/>
</dbReference>
<evidence type="ECO:0000313" key="4">
    <source>
        <dbReference type="Proteomes" id="UP001209878"/>
    </source>
</evidence>
<dbReference type="AlphaFoldDB" id="A0AAD9NNT8"/>
<dbReference type="SMART" id="SM00595">
    <property type="entry name" value="MADF"/>
    <property type="match status" value="1"/>
</dbReference>
<dbReference type="PANTHER" id="PTHR12243:SF67">
    <property type="entry name" value="COREPRESSOR OF PANGOLIN, ISOFORM A-RELATED"/>
    <property type="match status" value="1"/>
</dbReference>
<dbReference type="EMBL" id="JAODUO010000632">
    <property type="protein sequence ID" value="KAK2176890.1"/>
    <property type="molecule type" value="Genomic_DNA"/>
</dbReference>
<dbReference type="Pfam" id="PF10545">
    <property type="entry name" value="MADF_DNA_bdg"/>
    <property type="match status" value="1"/>
</dbReference>
<evidence type="ECO:0000256" key="1">
    <source>
        <dbReference type="SAM" id="MobiDB-lite"/>
    </source>
</evidence>
<organism evidence="3 4">
    <name type="scientific">Ridgeia piscesae</name>
    <name type="common">Tubeworm</name>
    <dbReference type="NCBI Taxonomy" id="27915"/>
    <lineage>
        <taxon>Eukaryota</taxon>
        <taxon>Metazoa</taxon>
        <taxon>Spiralia</taxon>
        <taxon>Lophotrochozoa</taxon>
        <taxon>Annelida</taxon>
        <taxon>Polychaeta</taxon>
        <taxon>Sedentaria</taxon>
        <taxon>Canalipalpata</taxon>
        <taxon>Sabellida</taxon>
        <taxon>Siboglinidae</taxon>
        <taxon>Ridgeia</taxon>
    </lineage>
</organism>
<dbReference type="InterPro" id="IPR039353">
    <property type="entry name" value="TF_Adf1"/>
</dbReference>
<dbReference type="GO" id="GO:0006357">
    <property type="term" value="P:regulation of transcription by RNA polymerase II"/>
    <property type="evidence" value="ECO:0007669"/>
    <property type="project" value="TreeGrafter"/>
</dbReference>
<dbReference type="InterPro" id="IPR006578">
    <property type="entry name" value="MADF-dom"/>
</dbReference>
<accession>A0AAD9NNT8</accession>
<feature type="region of interest" description="Disordered" evidence="1">
    <location>
        <begin position="149"/>
        <end position="197"/>
    </location>
</feature>
<keyword evidence="4" id="KW-1185">Reference proteome</keyword>
<evidence type="ECO:0000259" key="2">
    <source>
        <dbReference type="PROSITE" id="PS51029"/>
    </source>
</evidence>
<dbReference type="PROSITE" id="PS51029">
    <property type="entry name" value="MADF"/>
    <property type="match status" value="1"/>
</dbReference>
<comment type="caution">
    <text evidence="3">The sequence shown here is derived from an EMBL/GenBank/DDBJ whole genome shotgun (WGS) entry which is preliminary data.</text>
</comment>
<feature type="compositionally biased region" description="Polar residues" evidence="1">
    <location>
        <begin position="154"/>
        <end position="170"/>
    </location>
</feature>
<dbReference type="GO" id="GO:0005634">
    <property type="term" value="C:nucleus"/>
    <property type="evidence" value="ECO:0007669"/>
    <property type="project" value="TreeGrafter"/>
</dbReference>
<evidence type="ECO:0000313" key="3">
    <source>
        <dbReference type="EMBL" id="KAK2176890.1"/>
    </source>
</evidence>
<sequence>MPRKLPIVQVEVLIDEVRRRPILYDSKFVEHKDTLKVYDAWSSIHDVMEREFGPDVKQAHDGLYWKKKWRNLRDVYVKKRREIRSPKSCESAERAKKWSYLEIMNFLDGYIEESVDSNVPAASDSDEMSNTQSEGEIINSIASIFRSSIHPPGQMNTASNGHTPVTSTTSQRKRKYDNTNLESPRTEFIQETTTTSKQNRDRQMMCCRHRDADDMFFDSCALRCKKLPATTRSFLQLQVSQLFFNAENPHMPQVQITPLPPPQPATQPFCVLEHPQPYVDQHGSSEQYMPFEQKPEL</sequence>
<dbReference type="GO" id="GO:0005667">
    <property type="term" value="C:transcription regulator complex"/>
    <property type="evidence" value="ECO:0007669"/>
    <property type="project" value="TreeGrafter"/>
</dbReference>
<protein>
    <recommendedName>
        <fullName evidence="2">MADF domain-containing protein</fullName>
    </recommendedName>
</protein>
<feature type="domain" description="MADF" evidence="2">
    <location>
        <begin position="12"/>
        <end position="112"/>
    </location>
</feature>
<gene>
    <name evidence="3" type="ORF">NP493_633g00020</name>
</gene>
<proteinExistence type="predicted"/>
<dbReference type="PANTHER" id="PTHR12243">
    <property type="entry name" value="MADF DOMAIN TRANSCRIPTION FACTOR"/>
    <property type="match status" value="1"/>
</dbReference>
<feature type="compositionally biased region" description="Polar residues" evidence="1">
    <location>
        <begin position="178"/>
        <end position="197"/>
    </location>
</feature>